<accession>A0ACB9KWU8</accession>
<evidence type="ECO:0000313" key="2">
    <source>
        <dbReference type="Proteomes" id="UP000828941"/>
    </source>
</evidence>
<dbReference type="Proteomes" id="UP000828941">
    <property type="component" value="Chromosome 13"/>
</dbReference>
<keyword evidence="2" id="KW-1185">Reference proteome</keyword>
<evidence type="ECO:0000313" key="1">
    <source>
        <dbReference type="EMBL" id="KAI4301363.1"/>
    </source>
</evidence>
<protein>
    <submittedName>
        <fullName evidence="1">Uncharacterized protein</fullName>
    </submittedName>
</protein>
<gene>
    <name evidence="1" type="ORF">L6164_034650</name>
</gene>
<name>A0ACB9KWU8_BAUVA</name>
<comment type="caution">
    <text evidence="1">The sequence shown here is derived from an EMBL/GenBank/DDBJ whole genome shotgun (WGS) entry which is preliminary data.</text>
</comment>
<organism evidence="1 2">
    <name type="scientific">Bauhinia variegata</name>
    <name type="common">Purple orchid tree</name>
    <name type="synonym">Phanera variegata</name>
    <dbReference type="NCBI Taxonomy" id="167791"/>
    <lineage>
        <taxon>Eukaryota</taxon>
        <taxon>Viridiplantae</taxon>
        <taxon>Streptophyta</taxon>
        <taxon>Embryophyta</taxon>
        <taxon>Tracheophyta</taxon>
        <taxon>Spermatophyta</taxon>
        <taxon>Magnoliopsida</taxon>
        <taxon>eudicotyledons</taxon>
        <taxon>Gunneridae</taxon>
        <taxon>Pentapetalae</taxon>
        <taxon>rosids</taxon>
        <taxon>fabids</taxon>
        <taxon>Fabales</taxon>
        <taxon>Fabaceae</taxon>
        <taxon>Cercidoideae</taxon>
        <taxon>Cercideae</taxon>
        <taxon>Bauhiniinae</taxon>
        <taxon>Bauhinia</taxon>
    </lineage>
</organism>
<reference evidence="1 2" key="1">
    <citation type="journal article" date="2022" name="DNA Res.">
        <title>Chromosomal-level genome assembly of the orchid tree Bauhinia variegata (Leguminosae; Cercidoideae) supports the allotetraploid origin hypothesis of Bauhinia.</title>
        <authorList>
            <person name="Zhong Y."/>
            <person name="Chen Y."/>
            <person name="Zheng D."/>
            <person name="Pang J."/>
            <person name="Liu Y."/>
            <person name="Luo S."/>
            <person name="Meng S."/>
            <person name="Qian L."/>
            <person name="Wei D."/>
            <person name="Dai S."/>
            <person name="Zhou R."/>
        </authorList>
    </citation>
    <scope>NUCLEOTIDE SEQUENCE [LARGE SCALE GENOMIC DNA]</scope>
    <source>
        <strain evidence="1">BV-YZ2020</strain>
    </source>
</reference>
<sequence>MAIPLFKLKPPVSSTCLLNSSMLRRLLDSCSFRWVFSFSQRAKLSAPCKNSYPSSQLTSFLRVNSRHIHSLEVRAMAERPTHPKSNSQSYTNRLAAEHSPYLLQHTHNPVDWYPWGEEGFAEARRRDVPIFLSIGYSTCHWCHVMEVESFEDEGVAKLLNDWFVSIKVDREELPDVDKVYMTYVQSLYGGGGWPLSVFLSPDLKPLMGGTYFPPDDKYGGPGFKIILRKVKEAWDDKKDMLVKSEAFAIEQLSEALSASADSTKLPDGVSDSALSL</sequence>
<proteinExistence type="predicted"/>
<dbReference type="EMBL" id="CM039438">
    <property type="protein sequence ID" value="KAI4301363.1"/>
    <property type="molecule type" value="Genomic_DNA"/>
</dbReference>